<accession>B8HLM2</accession>
<organism evidence="3">
    <name type="scientific">Cyanothece sp. (strain PCC 7425 / ATCC 29141)</name>
    <dbReference type="NCBI Taxonomy" id="395961"/>
    <lineage>
        <taxon>Bacteria</taxon>
        <taxon>Bacillati</taxon>
        <taxon>Cyanobacteriota</taxon>
        <taxon>Cyanophyceae</taxon>
        <taxon>Gomontiellales</taxon>
        <taxon>Cyanothecaceae</taxon>
        <taxon>Cyanothece</taxon>
    </lineage>
</organism>
<dbReference type="EMBL" id="CP001344">
    <property type="protein sequence ID" value="ACL43510.1"/>
    <property type="molecule type" value="Genomic_DNA"/>
</dbReference>
<gene>
    <name evidence="3" type="ordered locus">Cyan7425_1126</name>
</gene>
<proteinExistence type="predicted"/>
<keyword evidence="1" id="KW-0328">Glycosyltransferase</keyword>
<dbReference type="PANTHER" id="PTHR34136">
    <property type="match status" value="1"/>
</dbReference>
<name>B8HLM2_CYAP4</name>
<dbReference type="CDD" id="cd06533">
    <property type="entry name" value="Glyco_transf_WecG_TagA"/>
    <property type="match status" value="1"/>
</dbReference>
<dbReference type="AlphaFoldDB" id="B8HLM2"/>
<protein>
    <submittedName>
        <fullName evidence="3">Glycosyl transferase, WecB/TagA/CpsF family</fullName>
    </submittedName>
</protein>
<dbReference type="eggNOG" id="COG1922">
    <property type="taxonomic scope" value="Bacteria"/>
</dbReference>
<dbReference type="KEGG" id="cyn:Cyan7425_1126"/>
<reference evidence="3" key="1">
    <citation type="submission" date="2009-01" db="EMBL/GenBank/DDBJ databases">
        <title>Complete sequence of chromosome Cyanothece sp. PCC 7425.</title>
        <authorList>
            <consortium name="US DOE Joint Genome Institute"/>
            <person name="Lucas S."/>
            <person name="Copeland A."/>
            <person name="Lapidus A."/>
            <person name="Glavina del Rio T."/>
            <person name="Dalin E."/>
            <person name="Tice H."/>
            <person name="Bruce D."/>
            <person name="Goodwin L."/>
            <person name="Pitluck S."/>
            <person name="Sims D."/>
            <person name="Meineke L."/>
            <person name="Brettin T."/>
            <person name="Detter J.C."/>
            <person name="Han C."/>
            <person name="Larimer F."/>
            <person name="Land M."/>
            <person name="Hauser L."/>
            <person name="Kyrpides N."/>
            <person name="Ovchinnikova G."/>
            <person name="Liberton M."/>
            <person name="Stoeckel J."/>
            <person name="Banerjee A."/>
            <person name="Singh A."/>
            <person name="Page L."/>
            <person name="Sato H."/>
            <person name="Zhao L."/>
            <person name="Sherman L."/>
            <person name="Pakrasi H."/>
            <person name="Richardson P."/>
        </authorList>
    </citation>
    <scope>NUCLEOTIDE SEQUENCE</scope>
    <source>
        <strain evidence="3">PCC 7425</strain>
    </source>
</reference>
<dbReference type="OrthoDB" id="9771846at2"/>
<dbReference type="CAZy" id="GT26">
    <property type="family name" value="Glycosyltransferase Family 26"/>
</dbReference>
<dbReference type="GO" id="GO:0016758">
    <property type="term" value="F:hexosyltransferase activity"/>
    <property type="evidence" value="ECO:0007669"/>
    <property type="project" value="TreeGrafter"/>
</dbReference>
<dbReference type="HOGENOM" id="CLU_063203_1_1_3"/>
<dbReference type="STRING" id="395961.Cyan7425_1126"/>
<sequence>MAVTLNPNRSIELPDLEADLLGRRITCMTVPAIVSAIDQACRDNRKITVANYNVHSFNLSVQLPWYYEFLQSAEITHCDGLGILLGLRLMGYNLPLAYRASYSLLMPALLQHCDQQGLSVFLLGTKPQYLNLALHRLRLNYPNLNLAGHHGYFAFQDQNQNQAVIEQINAFQPHILLMGMGMPIQERWVQLHRPLLQTNAILMGGAAIDRLAGIVPDCPAWLGNMGLEWLFRLVREPKRLSTRYLLGNPAFVLQVILARYGGAIKYRDLIPGENYPLEA</sequence>
<dbReference type="Pfam" id="PF03808">
    <property type="entry name" value="Glyco_tran_WecG"/>
    <property type="match status" value="1"/>
</dbReference>
<keyword evidence="2 3" id="KW-0808">Transferase</keyword>
<dbReference type="NCBIfam" id="TIGR00696">
    <property type="entry name" value="wecG_tagA_cpsF"/>
    <property type="match status" value="1"/>
</dbReference>
<dbReference type="InterPro" id="IPR004629">
    <property type="entry name" value="WecG_TagA_CpsF"/>
</dbReference>
<evidence type="ECO:0000256" key="1">
    <source>
        <dbReference type="ARBA" id="ARBA00022676"/>
    </source>
</evidence>
<evidence type="ECO:0000256" key="2">
    <source>
        <dbReference type="ARBA" id="ARBA00022679"/>
    </source>
</evidence>
<dbReference type="PANTHER" id="PTHR34136:SF1">
    <property type="entry name" value="UDP-N-ACETYL-D-MANNOSAMINURONIC ACID TRANSFERASE"/>
    <property type="match status" value="1"/>
</dbReference>
<evidence type="ECO:0000313" key="3">
    <source>
        <dbReference type="EMBL" id="ACL43510.1"/>
    </source>
</evidence>